<keyword evidence="5 7" id="KW-0539">Nucleus</keyword>
<evidence type="ECO:0000313" key="11">
    <source>
        <dbReference type="Proteomes" id="UP000272025"/>
    </source>
</evidence>
<dbReference type="GO" id="GO:0003677">
    <property type="term" value="F:DNA binding"/>
    <property type="evidence" value="ECO:0007669"/>
    <property type="project" value="TreeGrafter"/>
</dbReference>
<organism evidence="10 11">
    <name type="scientific">Sodiomyces alkalinus (strain CBS 110278 / VKM F-3762 / F11)</name>
    <name type="common">Alkaliphilic filamentous fungus</name>
    <dbReference type="NCBI Taxonomy" id="1314773"/>
    <lineage>
        <taxon>Eukaryota</taxon>
        <taxon>Fungi</taxon>
        <taxon>Dikarya</taxon>
        <taxon>Ascomycota</taxon>
        <taxon>Pezizomycotina</taxon>
        <taxon>Sordariomycetes</taxon>
        <taxon>Hypocreomycetidae</taxon>
        <taxon>Glomerellales</taxon>
        <taxon>Plectosphaerellaceae</taxon>
        <taxon>Sodiomyces</taxon>
    </lineage>
</organism>
<dbReference type="GeneID" id="39583557"/>
<evidence type="ECO:0000256" key="7">
    <source>
        <dbReference type="RuleBase" id="RU366049"/>
    </source>
</evidence>
<dbReference type="InterPro" id="IPR040038">
    <property type="entry name" value="TIPIN/Csm3/Swi3"/>
</dbReference>
<comment type="subcellular location">
    <subcellularLocation>
        <location evidence="1 7">Nucleus</location>
    </subcellularLocation>
</comment>
<feature type="compositionally biased region" description="Acidic residues" evidence="8">
    <location>
        <begin position="245"/>
        <end position="257"/>
    </location>
</feature>
<evidence type="ECO:0000256" key="8">
    <source>
        <dbReference type="SAM" id="MobiDB-lite"/>
    </source>
</evidence>
<feature type="domain" description="Chromosome segregation in meiosis protein 3" evidence="9">
    <location>
        <begin position="65"/>
        <end position="186"/>
    </location>
</feature>
<dbReference type="RefSeq" id="XP_028465327.1">
    <property type="nucleotide sequence ID" value="XM_028615080.1"/>
</dbReference>
<keyword evidence="3 7" id="KW-0227">DNA damage</keyword>
<sequence length="338" mass="38185">MTANSATRPSLDDLDNYHVNLDDDPFRSPSPLRQNDTESKKRKSDGLGIDEEVDVTKRARVPRVKLDETRLLSDDGIPKLRKRAAGLKFKGKGHEVRRHSVLHYVPRPAVVVSFYHHHLDRHHHTVSHALVFILQFSDAARLLTFYQFWLDDLFPKAKFLDALAMVEKAGHKRVLVSKRAEWIDECKPRASDEADQDDNPLANAEAAEPAVPAVRSEPRPNHQNLRPAAENERTKRPQAAQPRDDNDDGIPDDEEDLYAATPRKNKPAPRRLVDDEEDDEDDLEALMAEADAGTRRQTETRPQAGTTDFADTGSLHPEPDRGPDDDEEAAMAEMEGLW</sequence>
<dbReference type="GO" id="GO:0006974">
    <property type="term" value="P:DNA damage response"/>
    <property type="evidence" value="ECO:0007669"/>
    <property type="project" value="UniProtKB-KW"/>
</dbReference>
<dbReference type="Proteomes" id="UP000272025">
    <property type="component" value="Unassembled WGS sequence"/>
</dbReference>
<evidence type="ECO:0000256" key="5">
    <source>
        <dbReference type="ARBA" id="ARBA00023242"/>
    </source>
</evidence>
<dbReference type="EMBL" id="ML119057">
    <property type="protein sequence ID" value="ROT37521.1"/>
    <property type="molecule type" value="Genomic_DNA"/>
</dbReference>
<dbReference type="PANTHER" id="PTHR13220">
    <property type="entry name" value="TIMELESS INTERACTING-RELATED"/>
    <property type="match status" value="1"/>
</dbReference>
<accession>A0A3N2PSM7</accession>
<keyword evidence="11" id="KW-1185">Reference proteome</keyword>
<dbReference type="GO" id="GO:0031298">
    <property type="term" value="C:replication fork protection complex"/>
    <property type="evidence" value="ECO:0007669"/>
    <property type="project" value="TreeGrafter"/>
</dbReference>
<dbReference type="Pfam" id="PF07962">
    <property type="entry name" value="Swi3"/>
    <property type="match status" value="1"/>
</dbReference>
<dbReference type="InterPro" id="IPR012923">
    <property type="entry name" value="Csm3"/>
</dbReference>
<dbReference type="STRING" id="1314773.A0A3N2PSM7"/>
<comment type="similarity">
    <text evidence="2 7">Belongs to the CSM3 family.</text>
</comment>
<dbReference type="AlphaFoldDB" id="A0A3N2PSM7"/>
<feature type="compositionally biased region" description="Acidic residues" evidence="8">
    <location>
        <begin position="274"/>
        <end position="284"/>
    </location>
</feature>
<evidence type="ECO:0000256" key="6">
    <source>
        <dbReference type="ARBA" id="ARBA00023306"/>
    </source>
</evidence>
<dbReference type="PANTHER" id="PTHR13220:SF11">
    <property type="entry name" value="TIMELESS-INTERACTING PROTEIN"/>
    <property type="match status" value="1"/>
</dbReference>
<proteinExistence type="inferred from homology"/>
<protein>
    <recommendedName>
        <fullName evidence="7">Chromosome segregation in meiosis protein</fullName>
    </recommendedName>
</protein>
<feature type="region of interest" description="Disordered" evidence="8">
    <location>
        <begin position="1"/>
        <end position="49"/>
    </location>
</feature>
<dbReference type="OrthoDB" id="437078at2759"/>
<feature type="compositionally biased region" description="Low complexity" evidence="8">
    <location>
        <begin position="204"/>
        <end position="214"/>
    </location>
</feature>
<comment type="function">
    <text evidence="7">Plays an important role in the control of DNA replication and the maintenance of replication fork stability.</text>
</comment>
<feature type="region of interest" description="Disordered" evidence="8">
    <location>
        <begin position="188"/>
        <end position="338"/>
    </location>
</feature>
<dbReference type="GO" id="GO:0031297">
    <property type="term" value="P:replication fork processing"/>
    <property type="evidence" value="ECO:0007669"/>
    <property type="project" value="UniProtKB-UniRule"/>
</dbReference>
<gene>
    <name evidence="10" type="ORF">SODALDRAFT_379972</name>
</gene>
<evidence type="ECO:0000313" key="10">
    <source>
        <dbReference type="EMBL" id="ROT37521.1"/>
    </source>
</evidence>
<dbReference type="GO" id="GO:0043111">
    <property type="term" value="P:replication fork arrest"/>
    <property type="evidence" value="ECO:0007669"/>
    <property type="project" value="TreeGrafter"/>
</dbReference>
<dbReference type="GO" id="GO:0000076">
    <property type="term" value="P:DNA replication checkpoint signaling"/>
    <property type="evidence" value="ECO:0007669"/>
    <property type="project" value="UniProtKB-UniRule"/>
</dbReference>
<name>A0A3N2PSM7_SODAK</name>
<keyword evidence="4" id="KW-0236">DNA replication inhibitor</keyword>
<reference evidence="10 11" key="1">
    <citation type="journal article" date="2018" name="Mol. Ecol.">
        <title>The obligate alkalophilic soda-lake fungus Sodiomyces alkalinus has shifted to a protein diet.</title>
        <authorList>
            <person name="Grum-Grzhimaylo A.A."/>
            <person name="Falkoski D.L."/>
            <person name="van den Heuvel J."/>
            <person name="Valero-Jimenez C.A."/>
            <person name="Min B."/>
            <person name="Choi I.G."/>
            <person name="Lipzen A."/>
            <person name="Daum C.G."/>
            <person name="Aanen D.K."/>
            <person name="Tsang A."/>
            <person name="Henrissat B."/>
            <person name="Bilanenko E.N."/>
            <person name="de Vries R.P."/>
            <person name="van Kan J.A.L."/>
            <person name="Grigoriev I.V."/>
            <person name="Debets A.J.M."/>
        </authorList>
    </citation>
    <scope>NUCLEOTIDE SEQUENCE [LARGE SCALE GENOMIC DNA]</scope>
    <source>
        <strain evidence="10 11">F11</strain>
    </source>
</reference>
<evidence type="ECO:0000256" key="3">
    <source>
        <dbReference type="ARBA" id="ARBA00022763"/>
    </source>
</evidence>
<evidence type="ECO:0000259" key="9">
    <source>
        <dbReference type="Pfam" id="PF07962"/>
    </source>
</evidence>
<evidence type="ECO:0000256" key="1">
    <source>
        <dbReference type="ARBA" id="ARBA00004123"/>
    </source>
</evidence>
<evidence type="ECO:0000256" key="2">
    <source>
        <dbReference type="ARBA" id="ARBA00006075"/>
    </source>
</evidence>
<evidence type="ECO:0000256" key="4">
    <source>
        <dbReference type="ARBA" id="ARBA00022880"/>
    </source>
</evidence>
<keyword evidence="6 7" id="KW-0131">Cell cycle</keyword>